<reference evidence="1" key="1">
    <citation type="journal article" date="2014" name="Nat. Commun.">
        <title>The tobacco genome sequence and its comparison with those of tomato and potato.</title>
        <authorList>
            <person name="Sierro N."/>
            <person name="Battey J.N."/>
            <person name="Ouadi S."/>
            <person name="Bakaher N."/>
            <person name="Bovet L."/>
            <person name="Willig A."/>
            <person name="Goepfert S."/>
            <person name="Peitsch M.C."/>
            <person name="Ivanov N.V."/>
        </authorList>
    </citation>
    <scope>NUCLEOTIDE SEQUENCE [LARGE SCALE GENOMIC DNA]</scope>
</reference>
<evidence type="ECO:0000313" key="2">
    <source>
        <dbReference type="RefSeq" id="XP_075101959.1"/>
    </source>
</evidence>
<gene>
    <name evidence="2" type="primary">LOC142177376</name>
</gene>
<name>A0AC58TXS3_TOBAC</name>
<dbReference type="Proteomes" id="UP000790787">
    <property type="component" value="Chromosome 23"/>
</dbReference>
<evidence type="ECO:0000313" key="1">
    <source>
        <dbReference type="Proteomes" id="UP000790787"/>
    </source>
</evidence>
<protein>
    <submittedName>
        <fullName evidence="2">Uncharacterized protein LOC142177376</fullName>
    </submittedName>
</protein>
<organism evidence="1 2">
    <name type="scientific">Nicotiana tabacum</name>
    <name type="common">Common tobacco</name>
    <dbReference type="NCBI Taxonomy" id="4097"/>
    <lineage>
        <taxon>Eukaryota</taxon>
        <taxon>Viridiplantae</taxon>
        <taxon>Streptophyta</taxon>
        <taxon>Embryophyta</taxon>
        <taxon>Tracheophyta</taxon>
        <taxon>Spermatophyta</taxon>
        <taxon>Magnoliopsida</taxon>
        <taxon>eudicotyledons</taxon>
        <taxon>Gunneridae</taxon>
        <taxon>Pentapetalae</taxon>
        <taxon>asterids</taxon>
        <taxon>lamiids</taxon>
        <taxon>Solanales</taxon>
        <taxon>Solanaceae</taxon>
        <taxon>Nicotianoideae</taxon>
        <taxon>Nicotianeae</taxon>
        <taxon>Nicotiana</taxon>
    </lineage>
</organism>
<dbReference type="RefSeq" id="XP_075101959.1">
    <property type="nucleotide sequence ID" value="XM_075245858.1"/>
</dbReference>
<accession>A0AC58TXS3</accession>
<keyword evidence="1" id="KW-1185">Reference proteome</keyword>
<reference evidence="2" key="2">
    <citation type="submission" date="2025-08" db="UniProtKB">
        <authorList>
            <consortium name="RefSeq"/>
        </authorList>
    </citation>
    <scope>IDENTIFICATION</scope>
    <source>
        <tissue evidence="2">Leaf</tissue>
    </source>
</reference>
<sequence>MIESDKVYQFLMGLNESYTTSRGNILMMTLLPSLSKTYSLLVHEEKQREVQASVSFITETVSLIAGGNNMHQPQTQNQDFNHNQNHNMNFRNGNNGGKFNIDFRVGQKYVGDGRKNTIFCNYCKKHGHLIDRCYKLHGYPNNNQPHNRFNNNEKAKRTVAMVQTSENDEGTGSESGQSTICGGEITKEQMSQLIQLLQNVVVGSQGSSHPEGIGSANLASKVSDLDSSSFAQFVSSASSASSDSLSQKPWIVDLGTTDHMTSNLSLLSGINPIHASYLVVLPNGYKIKVHSGPSPKRPLEIGSEADGLYILQPEKFLSDGFIPLTSYVPLNKCVPSSKCNASKNYIWGPYNTATHSETRYFLTLVDDYSRSTWTYLLSTKSNTFITLKAFILMVETQFNYRVKTKHLNIMELLKGNIDTYLKLQEHFFFNPKFSNSVLQGKTPHELLFGTPPSYDHLRAFGRLCYISTLKRGRDKFSPRASPCVFLGYPFGKKGYRQSPSSEFHASPPPLDFSFLYLSPESSSLPIPTASSSSLPIDFSPLLPLPPPPSSSIVPPLTPTHVHAPSTPSPSIPPAALHSGWQEAMSKEFEALEANNTWSLVYLPVGKHAIYSK</sequence>
<proteinExistence type="predicted"/>